<accession>A0A1D8G3V4</accession>
<protein>
    <submittedName>
        <fullName evidence="3">Uncharacterized protein</fullName>
    </submittedName>
</protein>
<evidence type="ECO:0000313" key="3">
    <source>
        <dbReference type="EMBL" id="AOT60136.1"/>
    </source>
</evidence>
<reference evidence="3 4" key="1">
    <citation type="submission" date="2016-09" db="EMBL/GenBank/DDBJ databases">
        <title>Streptomyces rubrolavendulae MJM4426 Genome sequencing and assembly.</title>
        <authorList>
            <person name="Kim J.-G."/>
        </authorList>
    </citation>
    <scope>NUCLEOTIDE SEQUENCE [LARGE SCALE GENOMIC DNA]</scope>
    <source>
        <strain evidence="3 4">MJM4426</strain>
    </source>
</reference>
<proteinExistence type="predicted"/>
<keyword evidence="4" id="KW-1185">Reference proteome</keyword>
<dbReference type="Proteomes" id="UP000095349">
    <property type="component" value="Chromosome"/>
</dbReference>
<evidence type="ECO:0000256" key="2">
    <source>
        <dbReference type="SAM" id="Phobius"/>
    </source>
</evidence>
<feature type="compositionally biased region" description="Basic and acidic residues" evidence="1">
    <location>
        <begin position="188"/>
        <end position="202"/>
    </location>
</feature>
<dbReference type="EMBL" id="CP017316">
    <property type="protein sequence ID" value="AOT60136.1"/>
    <property type="molecule type" value="Genomic_DNA"/>
</dbReference>
<feature type="transmembrane region" description="Helical" evidence="2">
    <location>
        <begin position="89"/>
        <end position="107"/>
    </location>
</feature>
<keyword evidence="2" id="KW-0472">Membrane</keyword>
<evidence type="ECO:0000313" key="4">
    <source>
        <dbReference type="Proteomes" id="UP000095349"/>
    </source>
</evidence>
<dbReference type="STRING" id="285473.A4G23_03000"/>
<dbReference type="RefSeq" id="WP_069977367.1">
    <property type="nucleotide sequence ID" value="NZ_CP017316.1"/>
</dbReference>
<evidence type="ECO:0000256" key="1">
    <source>
        <dbReference type="SAM" id="MobiDB-lite"/>
    </source>
</evidence>
<sequence length="202" mass="19446">MGEWAGVAVSFPVFFFTVALVVVIAFWLLVLCGAAGTGTFDGDVPLDALGLGGLPVSVALSAMTVAGWVTALAGRAALDRLTGPGALRAVLSLAVLGAALAAGLQAARLLRRLAVRAVEGGGRGPGGRRGVRGGCGAVWIDGGRCGAVGGGADRDGGGVGVVGAAGGAPVGGGPEGGPGMAAGSYPQARRDVGAAEHDGRHD</sequence>
<keyword evidence="2" id="KW-0812">Transmembrane</keyword>
<feature type="region of interest" description="Disordered" evidence="1">
    <location>
        <begin position="166"/>
        <end position="202"/>
    </location>
</feature>
<gene>
    <name evidence="3" type="ORF">A4G23_03000</name>
</gene>
<feature type="transmembrane region" description="Helical" evidence="2">
    <location>
        <begin position="12"/>
        <end position="36"/>
    </location>
</feature>
<dbReference type="AlphaFoldDB" id="A0A1D8G3V4"/>
<keyword evidence="2" id="KW-1133">Transmembrane helix</keyword>
<organism evidence="3 4">
    <name type="scientific">Streptomyces rubrolavendulae</name>
    <dbReference type="NCBI Taxonomy" id="285473"/>
    <lineage>
        <taxon>Bacteria</taxon>
        <taxon>Bacillati</taxon>
        <taxon>Actinomycetota</taxon>
        <taxon>Actinomycetes</taxon>
        <taxon>Kitasatosporales</taxon>
        <taxon>Streptomycetaceae</taxon>
        <taxon>Streptomyces</taxon>
    </lineage>
</organism>
<dbReference type="KEGG" id="srn:A4G23_03000"/>
<name>A0A1D8G3V4_9ACTN</name>
<dbReference type="OrthoDB" id="3388214at2"/>
<feature type="compositionally biased region" description="Gly residues" evidence="1">
    <location>
        <begin position="166"/>
        <end position="180"/>
    </location>
</feature>
<feature type="transmembrane region" description="Helical" evidence="2">
    <location>
        <begin position="48"/>
        <end position="69"/>
    </location>
</feature>